<dbReference type="Pfam" id="PF08808">
    <property type="entry name" value="RES"/>
    <property type="match status" value="1"/>
</dbReference>
<comment type="caution">
    <text evidence="2">The sequence shown here is derived from an EMBL/GenBank/DDBJ whole genome shotgun (WGS) entry which is preliminary data.</text>
</comment>
<dbReference type="EMBL" id="JAMWYS010000024">
    <property type="protein sequence ID" value="MCO4292572.1"/>
    <property type="molecule type" value="Genomic_DNA"/>
</dbReference>
<dbReference type="SMART" id="SM00953">
    <property type="entry name" value="RES"/>
    <property type="match status" value="1"/>
</dbReference>
<proteinExistence type="predicted"/>
<sequence length="155" mass="17560">MLIYRITSAKYAQKLVGSGSAARWNSNGVFVIYATGSVALACLENAVHRNGSDLSLGDYSLMVIEVPDGQDKEITINELIAIHKDWYKVDNEAYQRTQQMGDQWIADRETLLLKVPSSIVQYEYNYLINPNHPEFAKVKIQAVQKFIFDERIKSG</sequence>
<feature type="domain" description="RES" evidence="1">
    <location>
        <begin position="14"/>
        <end position="142"/>
    </location>
</feature>
<evidence type="ECO:0000259" key="1">
    <source>
        <dbReference type="SMART" id="SM00953"/>
    </source>
</evidence>
<accession>A0A9X2F0V4</accession>
<dbReference type="InterPro" id="IPR014914">
    <property type="entry name" value="RES_dom"/>
</dbReference>
<dbReference type="RefSeq" id="WP_252587056.1">
    <property type="nucleotide sequence ID" value="NZ_JAMWYS010000024.1"/>
</dbReference>
<dbReference type="Proteomes" id="UP001155182">
    <property type="component" value="Unassembled WGS sequence"/>
</dbReference>
<keyword evidence="3" id="KW-1185">Reference proteome</keyword>
<evidence type="ECO:0000313" key="2">
    <source>
        <dbReference type="EMBL" id="MCO4292572.1"/>
    </source>
</evidence>
<gene>
    <name evidence="2" type="ORF">NF867_06845</name>
</gene>
<dbReference type="AlphaFoldDB" id="A0A9X2F0V4"/>
<name>A0A9X2F0V4_9SPHI</name>
<organism evidence="2 3">
    <name type="scientific">Solitalea agri</name>
    <dbReference type="NCBI Taxonomy" id="2953739"/>
    <lineage>
        <taxon>Bacteria</taxon>
        <taxon>Pseudomonadati</taxon>
        <taxon>Bacteroidota</taxon>
        <taxon>Sphingobacteriia</taxon>
        <taxon>Sphingobacteriales</taxon>
        <taxon>Sphingobacteriaceae</taxon>
        <taxon>Solitalea</taxon>
    </lineage>
</organism>
<evidence type="ECO:0000313" key="3">
    <source>
        <dbReference type="Proteomes" id="UP001155182"/>
    </source>
</evidence>
<protein>
    <submittedName>
        <fullName evidence="2">RES family NAD+ phosphorylase</fullName>
    </submittedName>
</protein>
<reference evidence="2" key="1">
    <citation type="submission" date="2022-06" db="EMBL/GenBank/DDBJ databases">
        <title>Solitalea sp. MAHUQ-68 isolated from rhizospheric soil.</title>
        <authorList>
            <person name="Huq M.A."/>
        </authorList>
    </citation>
    <scope>NUCLEOTIDE SEQUENCE</scope>
    <source>
        <strain evidence="2">MAHUQ-68</strain>
    </source>
</reference>